<evidence type="ECO:0000313" key="3">
    <source>
        <dbReference type="Proteomes" id="UP000623129"/>
    </source>
</evidence>
<name>A0A833QN08_9POAL</name>
<dbReference type="PANTHER" id="PTHR22881:SF27">
    <property type="entry name" value="BROMODOMAIN CONTAINING 7_9"/>
    <property type="match status" value="1"/>
</dbReference>
<proteinExistence type="predicted"/>
<dbReference type="AlphaFoldDB" id="A0A833QN08"/>
<keyword evidence="3" id="KW-1185">Reference proteome</keyword>
<sequence>MQEPPIFSTFDGDMKVLIPVGIHQPHAYSRSLTRFAARLSPTAWKLVAKRIEQVLPPGTKFGRGWVGEAEGPQESHPPQTTASPATSSPQPNPPSASCSAPQTQAPSDPQPNPSFAATTVSGTVAPATTVGGFQKMLPNPEFKLNGFRTSLLGNMSSQVKNGVENIGAVLGGMNQGHGYGGASGRGQMELEGLKLGGSNGTLPLGGSGGANRSGVAPPDLNVGFQSPGPCSPRSVGVVMDKQQQQPDLALQL</sequence>
<dbReference type="Proteomes" id="UP000623129">
    <property type="component" value="Unassembled WGS sequence"/>
</dbReference>
<dbReference type="EMBL" id="SWLB01000021">
    <property type="protein sequence ID" value="KAF3324871.1"/>
    <property type="molecule type" value="Genomic_DNA"/>
</dbReference>
<feature type="compositionally biased region" description="Polar residues" evidence="1">
    <location>
        <begin position="76"/>
        <end position="118"/>
    </location>
</feature>
<organism evidence="2 3">
    <name type="scientific">Carex littledalei</name>
    <dbReference type="NCBI Taxonomy" id="544730"/>
    <lineage>
        <taxon>Eukaryota</taxon>
        <taxon>Viridiplantae</taxon>
        <taxon>Streptophyta</taxon>
        <taxon>Embryophyta</taxon>
        <taxon>Tracheophyta</taxon>
        <taxon>Spermatophyta</taxon>
        <taxon>Magnoliopsida</taxon>
        <taxon>Liliopsida</taxon>
        <taxon>Poales</taxon>
        <taxon>Cyperaceae</taxon>
        <taxon>Cyperoideae</taxon>
        <taxon>Cariceae</taxon>
        <taxon>Carex</taxon>
        <taxon>Carex subgen. Euthyceras</taxon>
    </lineage>
</organism>
<protein>
    <submittedName>
        <fullName evidence="2">Uncharacterized protein</fullName>
    </submittedName>
</protein>
<evidence type="ECO:0000313" key="2">
    <source>
        <dbReference type="EMBL" id="KAF3324871.1"/>
    </source>
</evidence>
<feature type="region of interest" description="Disordered" evidence="1">
    <location>
        <begin position="57"/>
        <end position="118"/>
    </location>
</feature>
<comment type="caution">
    <text evidence="2">The sequence shown here is derived from an EMBL/GenBank/DDBJ whole genome shotgun (WGS) entry which is preliminary data.</text>
</comment>
<dbReference type="InterPro" id="IPR051831">
    <property type="entry name" value="Bromodomain_contain_prot"/>
</dbReference>
<reference evidence="2" key="1">
    <citation type="submission" date="2020-01" db="EMBL/GenBank/DDBJ databases">
        <title>Genome sequence of Kobresia littledalei, the first chromosome-level genome in the family Cyperaceae.</title>
        <authorList>
            <person name="Qu G."/>
        </authorList>
    </citation>
    <scope>NUCLEOTIDE SEQUENCE</scope>
    <source>
        <strain evidence="2">C.B.Clarke</strain>
        <tissue evidence="2">Leaf</tissue>
    </source>
</reference>
<accession>A0A833QN08</accession>
<gene>
    <name evidence="2" type="ORF">FCM35_KLT11028</name>
</gene>
<evidence type="ECO:0000256" key="1">
    <source>
        <dbReference type="SAM" id="MobiDB-lite"/>
    </source>
</evidence>
<dbReference type="OrthoDB" id="21449at2759"/>
<dbReference type="PANTHER" id="PTHR22881">
    <property type="entry name" value="BROMODOMAIN CONTAINING PROTEIN"/>
    <property type="match status" value="1"/>
</dbReference>